<dbReference type="PANTHER" id="PTHR34106">
    <property type="entry name" value="GLYCOSIDASE"/>
    <property type="match status" value="1"/>
</dbReference>
<keyword evidence="4" id="KW-0378">Hydrolase</keyword>
<comment type="similarity">
    <text evidence="3">Belongs to the glycosyl hydrolase 130 family.</text>
</comment>
<evidence type="ECO:0000313" key="5">
    <source>
        <dbReference type="Proteomes" id="UP000730482"/>
    </source>
</evidence>
<dbReference type="SUPFAM" id="SSF75005">
    <property type="entry name" value="Arabinanase/levansucrase/invertase"/>
    <property type="match status" value="1"/>
</dbReference>
<dbReference type="InterPro" id="IPR007184">
    <property type="entry name" value="Mannoside_phosphorylase"/>
</dbReference>
<protein>
    <submittedName>
        <fullName evidence="4">Glycosidase</fullName>
    </submittedName>
</protein>
<dbReference type="Proteomes" id="UP000730482">
    <property type="component" value="Unassembled WGS sequence"/>
</dbReference>
<keyword evidence="1" id="KW-0328">Glycosyltransferase</keyword>
<evidence type="ECO:0000256" key="2">
    <source>
        <dbReference type="ARBA" id="ARBA00022679"/>
    </source>
</evidence>
<accession>A0ABS5L6S2</accession>
<organism evidence="4 5">
    <name type="scientific">Catenulispora pinistramenti</name>
    <dbReference type="NCBI Taxonomy" id="2705254"/>
    <lineage>
        <taxon>Bacteria</taxon>
        <taxon>Bacillati</taxon>
        <taxon>Actinomycetota</taxon>
        <taxon>Actinomycetes</taxon>
        <taxon>Catenulisporales</taxon>
        <taxon>Catenulisporaceae</taxon>
        <taxon>Catenulispora</taxon>
    </lineage>
</organism>
<gene>
    <name evidence="4" type="ORF">KGQ19_45005</name>
</gene>
<keyword evidence="2" id="KW-0808">Transferase</keyword>
<proteinExistence type="inferred from homology"/>
<dbReference type="GO" id="GO:0016798">
    <property type="term" value="F:hydrolase activity, acting on glycosyl bonds"/>
    <property type="evidence" value="ECO:0007669"/>
    <property type="project" value="UniProtKB-KW"/>
</dbReference>
<keyword evidence="4" id="KW-0326">Glycosidase</keyword>
<reference evidence="4 5" key="1">
    <citation type="submission" date="2020-02" db="EMBL/GenBank/DDBJ databases">
        <title>Acidophilic actinobacteria isolated from forest soil.</title>
        <authorList>
            <person name="Golinska P."/>
        </authorList>
    </citation>
    <scope>NUCLEOTIDE SEQUENCE [LARGE SCALE GENOMIC DNA]</scope>
    <source>
        <strain evidence="4 5">NL8</strain>
    </source>
</reference>
<dbReference type="InterPro" id="IPR023296">
    <property type="entry name" value="Glyco_hydro_beta-prop_sf"/>
</dbReference>
<dbReference type="Gene3D" id="2.115.10.20">
    <property type="entry name" value="Glycosyl hydrolase domain, family 43"/>
    <property type="match status" value="1"/>
</dbReference>
<dbReference type="Pfam" id="PF04041">
    <property type="entry name" value="Glyco_hydro_130"/>
    <property type="match status" value="1"/>
</dbReference>
<dbReference type="PANTHER" id="PTHR34106:SF5">
    <property type="entry name" value="GLYCOSIDASE"/>
    <property type="match status" value="1"/>
</dbReference>
<name>A0ABS5L6S2_9ACTN</name>
<evidence type="ECO:0000313" key="4">
    <source>
        <dbReference type="EMBL" id="MBS2554037.1"/>
    </source>
</evidence>
<evidence type="ECO:0000256" key="1">
    <source>
        <dbReference type="ARBA" id="ARBA00022676"/>
    </source>
</evidence>
<dbReference type="CDD" id="cd18615">
    <property type="entry name" value="GH130"/>
    <property type="match status" value="1"/>
</dbReference>
<dbReference type="EMBL" id="JAAFYZ010000312">
    <property type="protein sequence ID" value="MBS2554037.1"/>
    <property type="molecule type" value="Genomic_DNA"/>
</dbReference>
<dbReference type="PIRSF" id="PIRSF016202">
    <property type="entry name" value="PH1107"/>
    <property type="match status" value="1"/>
</dbReference>
<dbReference type="RefSeq" id="WP_212021146.1">
    <property type="nucleotide sequence ID" value="NZ_JAAFYZ010000312.1"/>
</dbReference>
<evidence type="ECO:0000256" key="3">
    <source>
        <dbReference type="ARBA" id="ARBA00024356"/>
    </source>
</evidence>
<sequence>MPTKDDAMQDLFHRDPANPILTAEDWPYRVNTVFNPGAAIHNAETVLLCRVEDPRGISHLTVARSPDGVHGWRVEAKPLIAEDPGDHTSMWGVEDCRVTWVEELERYVIAYTAYGPSGPCVALATTEDFESVEKLGAVMPPDDKDAALLPRRVNGEFILYHRPVSSRYGNRGNIWLSRSADLTHWSAPEPVMASREGPWWDAARIGLGPAPIETEHGWLAIYHGVKQMPAGPIYRAGLVLFDLDNPARVLRRSPAWVMGPATDYETRGDVPNVVFPTGMVHDPESDELKLYYGAGDSVVALATANLSELMEFLWQNS</sequence>
<comment type="caution">
    <text evidence="4">The sequence shown here is derived from an EMBL/GenBank/DDBJ whole genome shotgun (WGS) entry which is preliminary data.</text>
</comment>
<keyword evidence="5" id="KW-1185">Reference proteome</keyword>